<keyword evidence="2" id="KW-1185">Reference proteome</keyword>
<dbReference type="OrthoDB" id="6237968at2"/>
<gene>
    <name evidence="1" type="ORF">Ga0061064_0173</name>
</gene>
<dbReference type="RefSeq" id="WP_055437903.1">
    <property type="nucleotide sequence ID" value="NZ_CYHB01000001.1"/>
</dbReference>
<accession>A0A0K6GVD3</accession>
<name>A0A0K6GVD3_9GAMM</name>
<organism evidence="1 2">
    <name type="scientific">Pseudidiomarina woesei</name>
    <dbReference type="NCBI Taxonomy" id="1381080"/>
    <lineage>
        <taxon>Bacteria</taxon>
        <taxon>Pseudomonadati</taxon>
        <taxon>Pseudomonadota</taxon>
        <taxon>Gammaproteobacteria</taxon>
        <taxon>Alteromonadales</taxon>
        <taxon>Idiomarinaceae</taxon>
        <taxon>Pseudidiomarina</taxon>
    </lineage>
</organism>
<dbReference type="AlphaFoldDB" id="A0A0K6GVD3"/>
<protein>
    <submittedName>
        <fullName evidence="1">Sulfur relay (Sulfurtransferase) complex TusC component, DsrF/TusC family</fullName>
    </submittedName>
</protein>
<dbReference type="SUPFAM" id="SSF75169">
    <property type="entry name" value="DsrEFH-like"/>
    <property type="match status" value="1"/>
</dbReference>
<dbReference type="GO" id="GO:0016740">
    <property type="term" value="F:transferase activity"/>
    <property type="evidence" value="ECO:0007669"/>
    <property type="project" value="UniProtKB-KW"/>
</dbReference>
<reference evidence="2" key="1">
    <citation type="submission" date="2015-08" db="EMBL/GenBank/DDBJ databases">
        <authorList>
            <person name="Varghese N."/>
        </authorList>
    </citation>
    <scope>NUCLEOTIDE SEQUENCE [LARGE SCALE GENOMIC DNA]</scope>
    <source>
        <strain evidence="2">DSM 27808</strain>
    </source>
</reference>
<evidence type="ECO:0000313" key="2">
    <source>
        <dbReference type="Proteomes" id="UP000182598"/>
    </source>
</evidence>
<dbReference type="InterPro" id="IPR027396">
    <property type="entry name" value="DsrEFH-like"/>
</dbReference>
<dbReference type="Pfam" id="PF02635">
    <property type="entry name" value="DsrE"/>
    <property type="match status" value="1"/>
</dbReference>
<evidence type="ECO:0000313" key="1">
    <source>
        <dbReference type="EMBL" id="CUA82706.1"/>
    </source>
</evidence>
<dbReference type="EMBL" id="CYHB01000001">
    <property type="protein sequence ID" value="CUA82706.1"/>
    <property type="molecule type" value="Genomic_DNA"/>
</dbReference>
<dbReference type="InterPro" id="IPR003787">
    <property type="entry name" value="Sulphur_relay_DsrE/F-like"/>
</dbReference>
<keyword evidence="1" id="KW-0808">Transferase</keyword>
<sequence length="115" mass="12762">MSMAIIQTTSANSPQAKLGQDMLLALASLDLNPQLVLSGDGLRLWLRSEASSSEVQSLHKRYAMLELFDCPAPWVQAEELAAHGWQTDDFIAQVEVLDADSWREKINSLSNTLVY</sequence>
<dbReference type="Proteomes" id="UP000182598">
    <property type="component" value="Unassembled WGS sequence"/>
</dbReference>
<dbReference type="Gene3D" id="3.40.1260.10">
    <property type="entry name" value="DsrEFH-like"/>
    <property type="match status" value="1"/>
</dbReference>
<proteinExistence type="predicted"/>